<keyword evidence="10" id="KW-1185">Reference proteome</keyword>
<dbReference type="PANTHER" id="PTHR43876">
    <property type="entry name" value="UBIQUINONE BIOSYNTHESIS MONOOXYGENASE COQ6, MITOCHONDRIAL"/>
    <property type="match status" value="1"/>
</dbReference>
<dbReference type="InterPro" id="IPR011295">
    <property type="entry name" value="UbiH"/>
</dbReference>
<dbReference type="SUPFAM" id="SSF51905">
    <property type="entry name" value="FAD/NAD(P)-binding domain"/>
    <property type="match status" value="1"/>
</dbReference>
<evidence type="ECO:0000256" key="6">
    <source>
        <dbReference type="ARBA" id="ARBA00023002"/>
    </source>
</evidence>
<dbReference type="InterPro" id="IPR036188">
    <property type="entry name" value="FAD/NAD-bd_sf"/>
</dbReference>
<dbReference type="Pfam" id="PF01494">
    <property type="entry name" value="FAD_binding_3"/>
    <property type="match status" value="1"/>
</dbReference>
<keyword evidence="6 9" id="KW-0560">Oxidoreductase</keyword>
<dbReference type="PRINTS" id="PR00420">
    <property type="entry name" value="RNGMNOXGNASE"/>
</dbReference>
<keyword evidence="7" id="KW-0503">Monooxygenase</keyword>
<comment type="cofactor">
    <cofactor evidence="1">
        <name>FAD</name>
        <dbReference type="ChEBI" id="CHEBI:57692"/>
    </cofactor>
</comment>
<keyword evidence="4" id="KW-0285">Flavoprotein</keyword>
<reference evidence="10" key="1">
    <citation type="journal article" date="2019" name="Int. J. Syst. Evol. Microbiol.">
        <title>The Global Catalogue of Microorganisms (GCM) 10K type strain sequencing project: providing services to taxonomists for standard genome sequencing and annotation.</title>
        <authorList>
            <consortium name="The Broad Institute Genomics Platform"/>
            <consortium name="The Broad Institute Genome Sequencing Center for Infectious Disease"/>
            <person name="Wu L."/>
            <person name="Ma J."/>
        </authorList>
    </citation>
    <scope>NUCLEOTIDE SEQUENCE [LARGE SCALE GENOMIC DNA]</scope>
    <source>
        <strain evidence="10">CCUG 60525</strain>
    </source>
</reference>
<evidence type="ECO:0000256" key="4">
    <source>
        <dbReference type="ARBA" id="ARBA00022630"/>
    </source>
</evidence>
<organism evidence="9 10">
    <name type="scientific">Oceanisphaera ostreae</name>
    <dbReference type="NCBI Taxonomy" id="914151"/>
    <lineage>
        <taxon>Bacteria</taxon>
        <taxon>Pseudomonadati</taxon>
        <taxon>Pseudomonadota</taxon>
        <taxon>Gammaproteobacteria</taxon>
        <taxon>Aeromonadales</taxon>
        <taxon>Aeromonadaceae</taxon>
        <taxon>Oceanisphaera</taxon>
    </lineage>
</organism>
<evidence type="ECO:0000256" key="7">
    <source>
        <dbReference type="ARBA" id="ARBA00023033"/>
    </source>
</evidence>
<comment type="similarity">
    <text evidence="3">Belongs to the UbiH/COQ6 family.</text>
</comment>
<dbReference type="InterPro" id="IPR002938">
    <property type="entry name" value="FAD-bd"/>
</dbReference>
<dbReference type="InterPro" id="IPR010971">
    <property type="entry name" value="UbiH/COQ6"/>
</dbReference>
<sequence length="420" mass="45788">MTHYDVVINGGGMAGAMLALGLSQLSQADGSALRIALIEKSLPEQNLHPGFDARSIALASHSQDLLQQLGLWPLLRELATPITAIQVSDQGHIGQVNLQAQDYSVPALGYVVELNPVGQLLYQQLQQHPAIDLLCPAQIQAWQQAPDKVTVTLDGDDQLSDRQFTTSLLVAADGNHSQIGRQLNLPRRQFDYQQSAIIANVQTAMPHQNRAFERFTPEGPIALLPMSGGRCSLVWCVSNGRANQLMDLDETAFLCELQQAFGYRLGRITRTGTRHCYPLVLDEVTRPWHHRVVLVGNAAHLLHPIAGQGFNLGLRDVAALVEQVRQVLSSVGASSENPTNLATPISVANHDDIGGYQMLSRYWQSRQADQAELVGMTSALALLFSNDHPVLAAGRNLGLMTMAACSSLKHMLAWQAMGKR</sequence>
<dbReference type="PANTHER" id="PTHR43876:SF8">
    <property type="entry name" value="2-OCTAPRENYL-6-METHOXYPHENOL HYDROXYLASE"/>
    <property type="match status" value="1"/>
</dbReference>
<evidence type="ECO:0000256" key="5">
    <source>
        <dbReference type="ARBA" id="ARBA00022827"/>
    </source>
</evidence>
<dbReference type="InterPro" id="IPR051205">
    <property type="entry name" value="UbiH/COQ6_monooxygenase"/>
</dbReference>
<evidence type="ECO:0000313" key="9">
    <source>
        <dbReference type="EMBL" id="MFD1006812.1"/>
    </source>
</evidence>
<name>A0ABW3KDC0_9GAMM</name>
<dbReference type="NCBIfam" id="TIGR01988">
    <property type="entry name" value="Ubi-OHases"/>
    <property type="match status" value="1"/>
</dbReference>
<evidence type="ECO:0000313" key="10">
    <source>
        <dbReference type="Proteomes" id="UP001597048"/>
    </source>
</evidence>
<proteinExistence type="inferred from homology"/>
<keyword evidence="5" id="KW-0274">FAD</keyword>
<comment type="caution">
    <text evidence="9">The sequence shown here is derived from an EMBL/GenBank/DDBJ whole genome shotgun (WGS) entry which is preliminary data.</text>
</comment>
<evidence type="ECO:0000256" key="2">
    <source>
        <dbReference type="ARBA" id="ARBA00004749"/>
    </source>
</evidence>
<dbReference type="Gene3D" id="3.50.50.60">
    <property type="entry name" value="FAD/NAD(P)-binding domain"/>
    <property type="match status" value="2"/>
</dbReference>
<dbReference type="PROSITE" id="PS01304">
    <property type="entry name" value="UBIH"/>
    <property type="match status" value="1"/>
</dbReference>
<comment type="pathway">
    <text evidence="2">Cofactor biosynthesis; ubiquinone biosynthesis.</text>
</comment>
<accession>A0ABW3KDC0</accession>
<dbReference type="InterPro" id="IPR018168">
    <property type="entry name" value="Ubi_Hdrlase_CS"/>
</dbReference>
<dbReference type="NCBIfam" id="TIGR01984">
    <property type="entry name" value="UbiH"/>
    <property type="match status" value="1"/>
</dbReference>
<dbReference type="RefSeq" id="WP_379556739.1">
    <property type="nucleotide sequence ID" value="NZ_JBHTJS010000003.1"/>
</dbReference>
<dbReference type="EC" id="1.14.13.-" evidence="9"/>
<evidence type="ECO:0000259" key="8">
    <source>
        <dbReference type="Pfam" id="PF01494"/>
    </source>
</evidence>
<dbReference type="GO" id="GO:0016491">
    <property type="term" value="F:oxidoreductase activity"/>
    <property type="evidence" value="ECO:0007669"/>
    <property type="project" value="UniProtKB-KW"/>
</dbReference>
<dbReference type="Proteomes" id="UP001597048">
    <property type="component" value="Unassembled WGS sequence"/>
</dbReference>
<feature type="domain" description="FAD-binding" evidence="8">
    <location>
        <begin position="4"/>
        <end position="329"/>
    </location>
</feature>
<evidence type="ECO:0000256" key="3">
    <source>
        <dbReference type="ARBA" id="ARBA00005349"/>
    </source>
</evidence>
<dbReference type="NCBIfam" id="NF004356">
    <property type="entry name" value="PRK05732.1"/>
    <property type="match status" value="1"/>
</dbReference>
<gene>
    <name evidence="9" type="primary">ubiH</name>
    <name evidence="9" type="synonym">visB</name>
    <name evidence="9" type="ORF">ACFQ1C_01370</name>
</gene>
<protein>
    <submittedName>
        <fullName evidence="9">2-octaprenyl-6-methoxyphenyl hydroxylase</fullName>
        <ecNumber evidence="9">1.14.13.-</ecNumber>
    </submittedName>
</protein>
<evidence type="ECO:0000256" key="1">
    <source>
        <dbReference type="ARBA" id="ARBA00001974"/>
    </source>
</evidence>
<dbReference type="EMBL" id="JBHTJS010000003">
    <property type="protein sequence ID" value="MFD1006812.1"/>
    <property type="molecule type" value="Genomic_DNA"/>
</dbReference>